<proteinExistence type="predicted"/>
<name>A0A9D4FK37_DREPO</name>
<dbReference type="AlphaFoldDB" id="A0A9D4FK37"/>
<accession>A0A9D4FK37</accession>
<gene>
    <name evidence="1" type="ORF">DPMN_151736</name>
</gene>
<organism evidence="1 2">
    <name type="scientific">Dreissena polymorpha</name>
    <name type="common">Zebra mussel</name>
    <name type="synonym">Mytilus polymorpha</name>
    <dbReference type="NCBI Taxonomy" id="45954"/>
    <lineage>
        <taxon>Eukaryota</taxon>
        <taxon>Metazoa</taxon>
        <taxon>Spiralia</taxon>
        <taxon>Lophotrochozoa</taxon>
        <taxon>Mollusca</taxon>
        <taxon>Bivalvia</taxon>
        <taxon>Autobranchia</taxon>
        <taxon>Heteroconchia</taxon>
        <taxon>Euheterodonta</taxon>
        <taxon>Imparidentia</taxon>
        <taxon>Neoheterodontei</taxon>
        <taxon>Myida</taxon>
        <taxon>Dreissenoidea</taxon>
        <taxon>Dreissenidae</taxon>
        <taxon>Dreissena</taxon>
    </lineage>
</organism>
<reference evidence="1" key="2">
    <citation type="submission" date="2020-11" db="EMBL/GenBank/DDBJ databases">
        <authorList>
            <person name="McCartney M.A."/>
            <person name="Auch B."/>
            <person name="Kono T."/>
            <person name="Mallez S."/>
            <person name="Becker A."/>
            <person name="Gohl D.M."/>
            <person name="Silverstein K.A.T."/>
            <person name="Koren S."/>
            <person name="Bechman K.B."/>
            <person name="Herman A."/>
            <person name="Abrahante J.E."/>
            <person name="Garbe J."/>
        </authorList>
    </citation>
    <scope>NUCLEOTIDE SEQUENCE</scope>
    <source>
        <strain evidence="1">Duluth1</strain>
        <tissue evidence="1">Whole animal</tissue>
    </source>
</reference>
<keyword evidence="2" id="KW-1185">Reference proteome</keyword>
<sequence length="106" mass="12241">MTGHHSLTFYRLVPVLRRDAKDVHCTLRHLREGKSTQRVRPSVLKRDARLHELWQQYRDKEIETGAVLAECAKFFGPVIDTVAPPQPAVQVTRLKRIVEILVMNCV</sequence>
<comment type="caution">
    <text evidence="1">The sequence shown here is derived from an EMBL/GenBank/DDBJ whole genome shotgun (WGS) entry which is preliminary data.</text>
</comment>
<evidence type="ECO:0000313" key="1">
    <source>
        <dbReference type="EMBL" id="KAH3798146.1"/>
    </source>
</evidence>
<dbReference type="EMBL" id="JAIWYP010000007">
    <property type="protein sequence ID" value="KAH3798146.1"/>
    <property type="molecule type" value="Genomic_DNA"/>
</dbReference>
<reference evidence="1" key="1">
    <citation type="journal article" date="2019" name="bioRxiv">
        <title>The Genome of the Zebra Mussel, Dreissena polymorpha: A Resource for Invasive Species Research.</title>
        <authorList>
            <person name="McCartney M.A."/>
            <person name="Auch B."/>
            <person name="Kono T."/>
            <person name="Mallez S."/>
            <person name="Zhang Y."/>
            <person name="Obille A."/>
            <person name="Becker A."/>
            <person name="Abrahante J.E."/>
            <person name="Garbe J."/>
            <person name="Badalamenti J.P."/>
            <person name="Herman A."/>
            <person name="Mangelson H."/>
            <person name="Liachko I."/>
            <person name="Sullivan S."/>
            <person name="Sone E.D."/>
            <person name="Koren S."/>
            <person name="Silverstein K.A.T."/>
            <person name="Beckman K.B."/>
            <person name="Gohl D.M."/>
        </authorList>
    </citation>
    <scope>NUCLEOTIDE SEQUENCE</scope>
    <source>
        <strain evidence="1">Duluth1</strain>
        <tissue evidence="1">Whole animal</tissue>
    </source>
</reference>
<protein>
    <submittedName>
        <fullName evidence="1">Uncharacterized protein</fullName>
    </submittedName>
</protein>
<dbReference type="Proteomes" id="UP000828390">
    <property type="component" value="Unassembled WGS sequence"/>
</dbReference>
<evidence type="ECO:0000313" key="2">
    <source>
        <dbReference type="Proteomes" id="UP000828390"/>
    </source>
</evidence>